<organism evidence="1 2">
    <name type="scientific">Siphonobacter curvatus</name>
    <dbReference type="NCBI Taxonomy" id="2094562"/>
    <lineage>
        <taxon>Bacteria</taxon>
        <taxon>Pseudomonadati</taxon>
        <taxon>Bacteroidota</taxon>
        <taxon>Cytophagia</taxon>
        <taxon>Cytophagales</taxon>
        <taxon>Cytophagaceae</taxon>
        <taxon>Siphonobacter</taxon>
    </lineage>
</organism>
<reference evidence="2" key="1">
    <citation type="submission" date="2018-02" db="EMBL/GenBank/DDBJ databases">
        <title>Genome sequencing of Solimonas sp. HR-BB.</title>
        <authorList>
            <person name="Lee Y."/>
            <person name="Jeon C.O."/>
        </authorList>
    </citation>
    <scope>NUCLEOTIDE SEQUENCE [LARGE SCALE GENOMIC DNA]</scope>
    <source>
        <strain evidence="2">HR-U</strain>
    </source>
</reference>
<evidence type="ECO:0000313" key="1">
    <source>
        <dbReference type="EMBL" id="PQA54365.1"/>
    </source>
</evidence>
<keyword evidence="2" id="KW-1185">Reference proteome</keyword>
<dbReference type="Proteomes" id="UP000239590">
    <property type="component" value="Unassembled WGS sequence"/>
</dbReference>
<name>A0A2S7IG34_9BACT</name>
<sequence>MNMTRLEFLVAQHVTIKEILLSSFSADDDTVIRLADSLLMNQSKIATELQEQAYMLIRAGDLQFEVFNNRGHVNIQQKE</sequence>
<protein>
    <submittedName>
        <fullName evidence="1">Uncharacterized protein</fullName>
    </submittedName>
</protein>
<dbReference type="AlphaFoldDB" id="A0A2S7IG34"/>
<accession>A0A2S7IG34</accession>
<gene>
    <name evidence="1" type="ORF">C5O19_21675</name>
</gene>
<dbReference type="EMBL" id="PTRA01000006">
    <property type="protein sequence ID" value="PQA54365.1"/>
    <property type="molecule type" value="Genomic_DNA"/>
</dbReference>
<proteinExistence type="predicted"/>
<evidence type="ECO:0000313" key="2">
    <source>
        <dbReference type="Proteomes" id="UP000239590"/>
    </source>
</evidence>
<comment type="caution">
    <text evidence="1">The sequence shown here is derived from an EMBL/GenBank/DDBJ whole genome shotgun (WGS) entry which is preliminary data.</text>
</comment>